<dbReference type="AlphaFoldDB" id="A0AAV9E4U0"/>
<protein>
    <recommendedName>
        <fullName evidence="3">Reverse transcriptase</fullName>
    </recommendedName>
</protein>
<comment type="caution">
    <text evidence="1">The sequence shown here is derived from an EMBL/GenBank/DDBJ whole genome shotgun (WGS) entry which is preliminary data.</text>
</comment>
<reference evidence="1" key="1">
    <citation type="journal article" date="2023" name="Nat. Commun.">
        <title>Diploid and tetraploid genomes of Acorus and the evolution of monocots.</title>
        <authorList>
            <person name="Ma L."/>
            <person name="Liu K.W."/>
            <person name="Li Z."/>
            <person name="Hsiao Y.Y."/>
            <person name="Qi Y."/>
            <person name="Fu T."/>
            <person name="Tang G.D."/>
            <person name="Zhang D."/>
            <person name="Sun W.H."/>
            <person name="Liu D.K."/>
            <person name="Li Y."/>
            <person name="Chen G.Z."/>
            <person name="Liu X.D."/>
            <person name="Liao X.Y."/>
            <person name="Jiang Y.T."/>
            <person name="Yu X."/>
            <person name="Hao Y."/>
            <person name="Huang J."/>
            <person name="Zhao X.W."/>
            <person name="Ke S."/>
            <person name="Chen Y.Y."/>
            <person name="Wu W.L."/>
            <person name="Hsu J.L."/>
            <person name="Lin Y.F."/>
            <person name="Huang M.D."/>
            <person name="Li C.Y."/>
            <person name="Huang L."/>
            <person name="Wang Z.W."/>
            <person name="Zhao X."/>
            <person name="Zhong W.Y."/>
            <person name="Peng D.H."/>
            <person name="Ahmad S."/>
            <person name="Lan S."/>
            <person name="Zhang J.S."/>
            <person name="Tsai W.C."/>
            <person name="Van de Peer Y."/>
            <person name="Liu Z.J."/>
        </authorList>
    </citation>
    <scope>NUCLEOTIDE SEQUENCE</scope>
    <source>
        <strain evidence="1">CP</strain>
    </source>
</reference>
<dbReference type="EMBL" id="JAUJYO010000009">
    <property type="protein sequence ID" value="KAK1308131.1"/>
    <property type="molecule type" value="Genomic_DNA"/>
</dbReference>
<accession>A0AAV9E4U0</accession>
<sequence>MYRLTKKLQHTKQVLKDWNMHTFGLAHERVVTERVNLHSAQLALQHDPLNPLFMETENKVRQQYEEALIQEEAMISQKALVTWLQEGDRCSKFFYAQFVARKSHNSLRKVVLPDETEILDQQQVQQHTAGRGLREILHTFAQQSGLELNKGKSQVFCGGHLEHHLQFVSDIGISMGQLPVTYFGLPLFTGALTPRLCLPLVDKLEKGYNIGMGIWYL</sequence>
<organism evidence="1 2">
    <name type="scientific">Acorus calamus</name>
    <name type="common">Sweet flag</name>
    <dbReference type="NCBI Taxonomy" id="4465"/>
    <lineage>
        <taxon>Eukaryota</taxon>
        <taxon>Viridiplantae</taxon>
        <taxon>Streptophyta</taxon>
        <taxon>Embryophyta</taxon>
        <taxon>Tracheophyta</taxon>
        <taxon>Spermatophyta</taxon>
        <taxon>Magnoliopsida</taxon>
        <taxon>Liliopsida</taxon>
        <taxon>Acoraceae</taxon>
        <taxon>Acorus</taxon>
    </lineage>
</organism>
<dbReference type="PANTHER" id="PTHR33116">
    <property type="entry name" value="REVERSE TRANSCRIPTASE ZINC-BINDING DOMAIN-CONTAINING PROTEIN-RELATED-RELATED"/>
    <property type="match status" value="1"/>
</dbReference>
<proteinExistence type="predicted"/>
<keyword evidence="2" id="KW-1185">Reference proteome</keyword>
<evidence type="ECO:0000313" key="1">
    <source>
        <dbReference type="EMBL" id="KAK1308131.1"/>
    </source>
</evidence>
<reference evidence="1" key="2">
    <citation type="submission" date="2023-06" db="EMBL/GenBank/DDBJ databases">
        <authorList>
            <person name="Ma L."/>
            <person name="Liu K.-W."/>
            <person name="Li Z."/>
            <person name="Hsiao Y.-Y."/>
            <person name="Qi Y."/>
            <person name="Fu T."/>
            <person name="Tang G."/>
            <person name="Zhang D."/>
            <person name="Sun W.-H."/>
            <person name="Liu D.-K."/>
            <person name="Li Y."/>
            <person name="Chen G.-Z."/>
            <person name="Liu X.-D."/>
            <person name="Liao X.-Y."/>
            <person name="Jiang Y.-T."/>
            <person name="Yu X."/>
            <person name="Hao Y."/>
            <person name="Huang J."/>
            <person name="Zhao X.-W."/>
            <person name="Ke S."/>
            <person name="Chen Y.-Y."/>
            <person name="Wu W.-L."/>
            <person name="Hsu J.-L."/>
            <person name="Lin Y.-F."/>
            <person name="Huang M.-D."/>
            <person name="Li C.-Y."/>
            <person name="Huang L."/>
            <person name="Wang Z.-W."/>
            <person name="Zhao X."/>
            <person name="Zhong W.-Y."/>
            <person name="Peng D.-H."/>
            <person name="Ahmad S."/>
            <person name="Lan S."/>
            <person name="Zhang J.-S."/>
            <person name="Tsai W.-C."/>
            <person name="Van De Peer Y."/>
            <person name="Liu Z.-J."/>
        </authorList>
    </citation>
    <scope>NUCLEOTIDE SEQUENCE</scope>
    <source>
        <strain evidence="1">CP</strain>
        <tissue evidence="1">Leaves</tissue>
    </source>
</reference>
<dbReference type="PANTHER" id="PTHR33116:SF84">
    <property type="entry name" value="RNA-DIRECTED DNA POLYMERASE"/>
    <property type="match status" value="1"/>
</dbReference>
<evidence type="ECO:0000313" key="2">
    <source>
        <dbReference type="Proteomes" id="UP001180020"/>
    </source>
</evidence>
<name>A0AAV9E4U0_ACOCL</name>
<dbReference type="Proteomes" id="UP001180020">
    <property type="component" value="Unassembled WGS sequence"/>
</dbReference>
<gene>
    <name evidence="1" type="ORF">QJS10_CPA09g01395</name>
</gene>
<evidence type="ECO:0008006" key="3">
    <source>
        <dbReference type="Google" id="ProtNLM"/>
    </source>
</evidence>